<organism evidence="1 2">
    <name type="scientific">Arthrobacter psychrolactophilus</name>
    <dbReference type="NCBI Taxonomy" id="92442"/>
    <lineage>
        <taxon>Bacteria</taxon>
        <taxon>Bacillati</taxon>
        <taxon>Actinomycetota</taxon>
        <taxon>Actinomycetes</taxon>
        <taxon>Micrococcales</taxon>
        <taxon>Micrococcaceae</taxon>
        <taxon>Arthrobacter</taxon>
    </lineage>
</organism>
<dbReference type="AlphaFoldDB" id="A0A2V5IZI1"/>
<evidence type="ECO:0000313" key="2">
    <source>
        <dbReference type="Proteomes" id="UP000247980"/>
    </source>
</evidence>
<sequence>MDAVSGAEGQWIADALERYIGKKGYFGAVAGVIPDTFEAYARIFHPVDEMNALGPGLRWADLARTKNTVFHPEAQFHRLARTELYGRAEIDGRDVGQAPSGEIVQRELELLAEILAGHSMPSQDIFQAVWDGWGGFEPGRHNIPTGAGTTLTVAKGLRKYWVFRGSMAEFVRPPWFDAEWGRSEQTPNLAWPGDRSWCMASEIDFDSTLVGGTAELIAAVVHSSGLEALEVTPSSNLSSEGDTINV</sequence>
<proteinExistence type="predicted"/>
<evidence type="ECO:0000313" key="1">
    <source>
        <dbReference type="EMBL" id="PYI39864.1"/>
    </source>
</evidence>
<dbReference type="EMBL" id="QJVC01000002">
    <property type="protein sequence ID" value="PYI39864.1"/>
    <property type="molecule type" value="Genomic_DNA"/>
</dbReference>
<accession>A0A2V5IZI1</accession>
<dbReference type="Proteomes" id="UP000247980">
    <property type="component" value="Unassembled WGS sequence"/>
</dbReference>
<gene>
    <name evidence="1" type="ORF">CVS30_04180</name>
</gene>
<comment type="caution">
    <text evidence="1">The sequence shown here is derived from an EMBL/GenBank/DDBJ whole genome shotgun (WGS) entry which is preliminary data.</text>
</comment>
<name>A0A2V5IZI1_9MICC</name>
<dbReference type="OrthoDB" id="2426596at2"/>
<protein>
    <submittedName>
        <fullName evidence="1">Uncharacterized protein</fullName>
    </submittedName>
</protein>
<keyword evidence="2" id="KW-1185">Reference proteome</keyword>
<reference evidence="1 2" key="1">
    <citation type="submission" date="2018-05" db="EMBL/GenBank/DDBJ databases">
        <title>Genetic diversity of glacier-inhabiting Cryobacterium bacteria in China and description of Cryobacterium mengkeensis sp. nov. and Arthrobacter glacialis sp. nov.</title>
        <authorList>
            <person name="Liu Q."/>
            <person name="Xin Y.-H."/>
        </authorList>
    </citation>
    <scope>NUCLEOTIDE SEQUENCE [LARGE SCALE GENOMIC DNA]</scope>
    <source>
        <strain evidence="1 2">B7</strain>
    </source>
</reference>
<dbReference type="RefSeq" id="WP_110484037.1">
    <property type="nucleotide sequence ID" value="NZ_QJVC01000002.1"/>
</dbReference>